<dbReference type="AlphaFoldDB" id="A0A1G2PR00"/>
<keyword evidence="1" id="KW-0472">Membrane</keyword>
<reference evidence="2 3" key="1">
    <citation type="journal article" date="2016" name="Nat. Commun.">
        <title>Thousands of microbial genomes shed light on interconnected biogeochemical processes in an aquifer system.</title>
        <authorList>
            <person name="Anantharaman K."/>
            <person name="Brown C.T."/>
            <person name="Hug L.A."/>
            <person name="Sharon I."/>
            <person name="Castelle C.J."/>
            <person name="Probst A.J."/>
            <person name="Thomas B.C."/>
            <person name="Singh A."/>
            <person name="Wilkins M.J."/>
            <person name="Karaoz U."/>
            <person name="Brodie E.L."/>
            <person name="Williams K.H."/>
            <person name="Hubbard S.S."/>
            <person name="Banfield J.F."/>
        </authorList>
    </citation>
    <scope>NUCLEOTIDE SEQUENCE [LARGE SCALE GENOMIC DNA]</scope>
</reference>
<protein>
    <submittedName>
        <fullName evidence="2">Uncharacterized protein</fullName>
    </submittedName>
</protein>
<keyword evidence="1" id="KW-0812">Transmembrane</keyword>
<comment type="caution">
    <text evidence="2">The sequence shown here is derived from an EMBL/GenBank/DDBJ whole genome shotgun (WGS) entry which is preliminary data.</text>
</comment>
<dbReference type="EMBL" id="MHSW01000029">
    <property type="protein sequence ID" value="OHA50747.1"/>
    <property type="molecule type" value="Genomic_DNA"/>
</dbReference>
<dbReference type="Proteomes" id="UP000176951">
    <property type="component" value="Unassembled WGS sequence"/>
</dbReference>
<keyword evidence="1" id="KW-1133">Transmembrane helix</keyword>
<evidence type="ECO:0000256" key="1">
    <source>
        <dbReference type="SAM" id="Phobius"/>
    </source>
</evidence>
<organism evidence="2 3">
    <name type="scientific">Candidatus Terrybacteria bacterium RIFCSPLOWO2_01_FULL_40_23</name>
    <dbReference type="NCBI Taxonomy" id="1802366"/>
    <lineage>
        <taxon>Bacteria</taxon>
        <taxon>Candidatus Terryibacteriota</taxon>
    </lineage>
</organism>
<proteinExistence type="predicted"/>
<sequence>MLQDGYLIAVLEFSLPIFNIDLKTVINVLAVILIADIFLTGIFLKLFRKFSNLLVHRKTLERFYFIAEAQISDHTEVVIFDTGNQAWNKRALFVKNTLCAYIAYARKYGWLDEEILPLRISWANFHQLFDGMAWDNSCILVGVHMMKSSDKGLEDLLAHEFAHLLSLTGGHKDAWFWYYQALSVVHENKSIDETGAVVK</sequence>
<gene>
    <name evidence="2" type="ORF">A3A97_01490</name>
</gene>
<name>A0A1G2PR00_9BACT</name>
<evidence type="ECO:0000313" key="2">
    <source>
        <dbReference type="EMBL" id="OHA50747.1"/>
    </source>
</evidence>
<evidence type="ECO:0000313" key="3">
    <source>
        <dbReference type="Proteomes" id="UP000176951"/>
    </source>
</evidence>
<accession>A0A1G2PR00</accession>
<feature type="transmembrane region" description="Helical" evidence="1">
    <location>
        <begin position="25"/>
        <end position="47"/>
    </location>
</feature>